<keyword evidence="6" id="KW-0548">Nucleotidyltransferase</keyword>
<evidence type="ECO:0000256" key="8">
    <source>
        <dbReference type="ARBA" id="ARBA00022932"/>
    </source>
</evidence>
<dbReference type="InterPro" id="IPR004013">
    <property type="entry name" value="PHP_dom"/>
</dbReference>
<gene>
    <name evidence="12" type="ORF">SAMN05421734_10364</name>
</gene>
<reference evidence="13" key="1">
    <citation type="submission" date="2016-09" db="EMBL/GenBank/DDBJ databases">
        <authorList>
            <person name="Varghese N."/>
            <person name="Submissions S."/>
        </authorList>
    </citation>
    <scope>NUCLEOTIDE SEQUENCE [LARGE SCALE GENOMIC DNA]</scope>
    <source>
        <strain evidence="13">S5</strain>
    </source>
</reference>
<dbReference type="InterPro" id="IPR041931">
    <property type="entry name" value="DNA_pol3_alpha_thumb_dom"/>
</dbReference>
<keyword evidence="8" id="KW-0239">DNA-directed DNA polymerase</keyword>
<evidence type="ECO:0000256" key="3">
    <source>
        <dbReference type="ARBA" id="ARBA00012417"/>
    </source>
</evidence>
<dbReference type="GO" id="GO:0005737">
    <property type="term" value="C:cytoplasm"/>
    <property type="evidence" value="ECO:0007669"/>
    <property type="project" value="UniProtKB-SubCell"/>
</dbReference>
<evidence type="ECO:0000259" key="11">
    <source>
        <dbReference type="SMART" id="SM00481"/>
    </source>
</evidence>
<dbReference type="Gene3D" id="1.10.10.1600">
    <property type="entry name" value="Bacterial DNA polymerase III alpha subunit, thumb domain"/>
    <property type="match status" value="1"/>
</dbReference>
<dbReference type="GO" id="GO:0006260">
    <property type="term" value="P:DNA replication"/>
    <property type="evidence" value="ECO:0007669"/>
    <property type="project" value="UniProtKB-KW"/>
</dbReference>
<sequence length="1101" mass="127017">MAFVHLDIKTGYSFMKSTIKIPELIKKAKEDGMESLAITDAKNLHGAIQFYKACKQASIKPIIGIELTVDGFDREQRIIMLAKNNEGYQNLLKLSTKNQKELIPLDFLLSHANNCVIILPFHSTQISQFVHASDDQGLVSFIEQWPDHTKIGVSRFDLDHIDALSNYRDHLVAIGRVVMLDNDDYDAYRYLLKMESEQTEIDEKRHYLFTQGEAETFFHNYPELIERSKELADECKVTFDFDQQMLPRFPIDSNQSAIDYLKELTYLSLEDYYSNQNYSIAKKRLDHELSIIHNMGFSDYFLIVWDFVRYAKEQNILVGPGRGSAAGSLVAYLLNITEVDPIEYDLLFERFLNPERVSMPDIDIDFLDYRRHEVIEYVKDKYGEDYVAQIGTFSTFKARSIIRELAKAFDLNDGDLQFILKEMPSDSSTSIVEGVKRSTSLLDYIKNNQNLQRFFKIARLLEGLPRNLSTHAAGIVMHDEPLVDHVPLTLDSSDAYLTQYPMEDLEQLGLLKMDFLGLRNLTTIENIMKMINRFEPKKIDLNSISLSDPLTLKALALGDTVGVFQLESEGMQNVLKQLKPSQFEDVVAVNALYRPGPMAFIDTYIKRKHNEETTEYLHDDLKPIISKTYGVLIYQEQIMQLANLFAGFSYAQADLLRRAISKKKKEDIDHAKLQFVEGCLENGYQETLANELFAWIERFADYGFNRSHAVAYSMISFQLAYFKANYPVYFYTELLNTTVGQAGKRNQLIKEAKRKGIELLKPDINRSFAKDQPEKGNIRLGLLSIKGLSYPVIQEVLKKRSDGPYQSLFDFCLRVSLNIVNRQSIELLVLSGAFDLFNVERASLLATIDHAMEQGELFGDDHGEGSLLSDVLQLDVRYQDVEPFSQMQKLLNEKELLGMYVSHHPLGVNRHIIRSKGFIDLYHLKDQPDKSKVHLLAGVQSIRQIRTKRGESMAFVLLTDETDEFDSVLFPDVYRDCRAWLKEEQFVKIEGTKETRQNKDQIIVRAIEPIDMEQLSVQEEEKERLFIKMQNGYDMDEALLKIQHIVDRFPGSIPIYLYKEDNQRTYKLSESYFIDPHYKAIQSLKAIFNDRNVVLKKAKNN</sequence>
<dbReference type="Pfam" id="PF01336">
    <property type="entry name" value="tRNA_anti-codon"/>
    <property type="match status" value="1"/>
</dbReference>
<evidence type="ECO:0000256" key="5">
    <source>
        <dbReference type="ARBA" id="ARBA00022679"/>
    </source>
</evidence>
<comment type="similarity">
    <text evidence="2">Belongs to the DNA polymerase type-C family. DnaE subfamily.</text>
</comment>
<accession>A0A1G6HJX4</accession>
<dbReference type="STRING" id="1612202.SAMN05421734_10364"/>
<dbReference type="GO" id="GO:0003887">
    <property type="term" value="F:DNA-directed DNA polymerase activity"/>
    <property type="evidence" value="ECO:0007669"/>
    <property type="project" value="UniProtKB-KW"/>
</dbReference>
<evidence type="ECO:0000256" key="6">
    <source>
        <dbReference type="ARBA" id="ARBA00022695"/>
    </source>
</evidence>
<dbReference type="InterPro" id="IPR029460">
    <property type="entry name" value="DNAPol_HHH"/>
</dbReference>
<evidence type="ECO:0000256" key="7">
    <source>
        <dbReference type="ARBA" id="ARBA00022705"/>
    </source>
</evidence>
<keyword evidence="7" id="KW-0235">DNA replication</keyword>
<dbReference type="SUPFAM" id="SSF89550">
    <property type="entry name" value="PHP domain-like"/>
    <property type="match status" value="1"/>
</dbReference>
<evidence type="ECO:0000313" key="13">
    <source>
        <dbReference type="Proteomes" id="UP000242949"/>
    </source>
</evidence>
<evidence type="ECO:0000313" key="12">
    <source>
        <dbReference type="EMBL" id="SDB94491.1"/>
    </source>
</evidence>
<comment type="subcellular location">
    <subcellularLocation>
        <location evidence="1">Cytoplasm</location>
    </subcellularLocation>
</comment>
<dbReference type="GO" id="GO:0008408">
    <property type="term" value="F:3'-5' exonuclease activity"/>
    <property type="evidence" value="ECO:0007669"/>
    <property type="project" value="InterPro"/>
</dbReference>
<feature type="domain" description="Polymerase/histidinol phosphatase N-terminal" evidence="11">
    <location>
        <begin position="4"/>
        <end position="71"/>
    </location>
</feature>
<evidence type="ECO:0000256" key="4">
    <source>
        <dbReference type="ARBA" id="ARBA00019114"/>
    </source>
</evidence>
<dbReference type="SMART" id="SM00481">
    <property type="entry name" value="POLIIIAc"/>
    <property type="match status" value="1"/>
</dbReference>
<keyword evidence="5" id="KW-0808">Transferase</keyword>
<dbReference type="InterPro" id="IPR011708">
    <property type="entry name" value="DNA_pol3_alpha_NTPase_dom"/>
</dbReference>
<proteinExistence type="inferred from homology"/>
<dbReference type="InterPro" id="IPR040982">
    <property type="entry name" value="DNA_pol3_finger"/>
</dbReference>
<dbReference type="InterPro" id="IPR004805">
    <property type="entry name" value="DnaE2/DnaE/PolC"/>
</dbReference>
<dbReference type="EMBL" id="FMYI01000003">
    <property type="protein sequence ID" value="SDB94491.1"/>
    <property type="molecule type" value="Genomic_DNA"/>
</dbReference>
<dbReference type="Pfam" id="PF14579">
    <property type="entry name" value="HHH_6"/>
    <property type="match status" value="1"/>
</dbReference>
<evidence type="ECO:0000256" key="9">
    <source>
        <dbReference type="ARBA" id="ARBA00025611"/>
    </source>
</evidence>
<dbReference type="OrthoDB" id="9803237at2"/>
<evidence type="ECO:0000256" key="1">
    <source>
        <dbReference type="ARBA" id="ARBA00004496"/>
    </source>
</evidence>
<dbReference type="Gene3D" id="3.20.20.140">
    <property type="entry name" value="Metal-dependent hydrolases"/>
    <property type="match status" value="1"/>
</dbReference>
<dbReference type="CDD" id="cd07431">
    <property type="entry name" value="PHP_PolIIIA"/>
    <property type="match status" value="1"/>
</dbReference>
<dbReference type="Proteomes" id="UP000242949">
    <property type="component" value="Unassembled WGS sequence"/>
</dbReference>
<keyword evidence="13" id="KW-1185">Reference proteome</keyword>
<dbReference type="RefSeq" id="WP_090793955.1">
    <property type="nucleotide sequence ID" value="NZ_FMYI01000003.1"/>
</dbReference>
<dbReference type="InterPro" id="IPR004365">
    <property type="entry name" value="NA-bd_OB_tRNA"/>
</dbReference>
<comment type="function">
    <text evidence="9">DNA polymerase III is a complex, multichain enzyme responsible for most of the replicative synthesis in bacteria. This DNA polymerase also exhibits 3' to 5' exonuclease activity. The alpha chain is the DNA polymerase.</text>
</comment>
<dbReference type="InterPro" id="IPR003141">
    <property type="entry name" value="Pol/His_phosphatase_N"/>
</dbReference>
<dbReference type="Pfam" id="PF02811">
    <property type="entry name" value="PHP"/>
    <property type="match status" value="1"/>
</dbReference>
<protein>
    <recommendedName>
        <fullName evidence="4">DNA polymerase III subunit alpha</fullName>
        <ecNumber evidence="3">2.7.7.7</ecNumber>
    </recommendedName>
</protein>
<evidence type="ECO:0000256" key="10">
    <source>
        <dbReference type="ARBA" id="ARBA00049244"/>
    </source>
</evidence>
<organism evidence="12 13">
    <name type="scientific">Pelagirhabdus alkalitolerans</name>
    <dbReference type="NCBI Taxonomy" id="1612202"/>
    <lineage>
        <taxon>Bacteria</taxon>
        <taxon>Bacillati</taxon>
        <taxon>Bacillota</taxon>
        <taxon>Bacilli</taxon>
        <taxon>Bacillales</taxon>
        <taxon>Bacillaceae</taxon>
        <taxon>Pelagirhabdus</taxon>
    </lineage>
</organism>
<evidence type="ECO:0000256" key="2">
    <source>
        <dbReference type="ARBA" id="ARBA00009496"/>
    </source>
</evidence>
<dbReference type="GO" id="GO:0003676">
    <property type="term" value="F:nucleic acid binding"/>
    <property type="evidence" value="ECO:0007669"/>
    <property type="project" value="InterPro"/>
</dbReference>
<dbReference type="Gene3D" id="1.10.150.870">
    <property type="match status" value="1"/>
</dbReference>
<name>A0A1G6HJX4_9BACI</name>
<dbReference type="AlphaFoldDB" id="A0A1G6HJX4"/>
<dbReference type="CDD" id="cd04485">
    <property type="entry name" value="DnaE_OBF"/>
    <property type="match status" value="1"/>
</dbReference>
<dbReference type="EC" id="2.7.7.7" evidence="3"/>
<dbReference type="NCBIfam" id="NF004226">
    <property type="entry name" value="PRK05673.1"/>
    <property type="match status" value="1"/>
</dbReference>
<comment type="catalytic activity">
    <reaction evidence="10">
        <text>DNA(n) + a 2'-deoxyribonucleoside 5'-triphosphate = DNA(n+1) + diphosphate</text>
        <dbReference type="Rhea" id="RHEA:22508"/>
        <dbReference type="Rhea" id="RHEA-COMP:17339"/>
        <dbReference type="Rhea" id="RHEA-COMP:17340"/>
        <dbReference type="ChEBI" id="CHEBI:33019"/>
        <dbReference type="ChEBI" id="CHEBI:61560"/>
        <dbReference type="ChEBI" id="CHEBI:173112"/>
        <dbReference type="EC" id="2.7.7.7"/>
    </reaction>
</comment>
<dbReference type="PANTHER" id="PTHR32294:SF0">
    <property type="entry name" value="DNA POLYMERASE III SUBUNIT ALPHA"/>
    <property type="match status" value="1"/>
</dbReference>
<dbReference type="InterPro" id="IPR016195">
    <property type="entry name" value="Pol/histidinol_Pase-like"/>
</dbReference>
<dbReference type="PANTHER" id="PTHR32294">
    <property type="entry name" value="DNA POLYMERASE III SUBUNIT ALPHA"/>
    <property type="match status" value="1"/>
</dbReference>
<dbReference type="NCBIfam" id="TIGR00594">
    <property type="entry name" value="polc"/>
    <property type="match status" value="1"/>
</dbReference>
<dbReference type="Pfam" id="PF17657">
    <property type="entry name" value="DNA_pol3_finger"/>
    <property type="match status" value="1"/>
</dbReference>
<dbReference type="Pfam" id="PF07733">
    <property type="entry name" value="DNA_pol3_alpha"/>
    <property type="match status" value="1"/>
</dbReference>